<keyword evidence="2" id="KW-0328">Glycosyltransferase</keyword>
<evidence type="ECO:0000259" key="1">
    <source>
        <dbReference type="Pfam" id="PF00535"/>
    </source>
</evidence>
<keyword evidence="2" id="KW-0808">Transferase</keyword>
<dbReference type="GO" id="GO:0016757">
    <property type="term" value="F:glycosyltransferase activity"/>
    <property type="evidence" value="ECO:0007669"/>
    <property type="project" value="UniProtKB-KW"/>
</dbReference>
<gene>
    <name evidence="2" type="primary">sunS_1</name>
    <name evidence="2" type="ORF">Pmgp_03064</name>
</gene>
<dbReference type="CDD" id="cd02511">
    <property type="entry name" value="Beta4Glucosyltransferase"/>
    <property type="match status" value="1"/>
</dbReference>
<accession>A0A4Y7RL99</accession>
<dbReference type="Gene3D" id="3.90.550.10">
    <property type="entry name" value="Spore Coat Polysaccharide Biosynthesis Protein SpsA, Chain A"/>
    <property type="match status" value="1"/>
</dbReference>
<dbReference type="SUPFAM" id="SSF53448">
    <property type="entry name" value="Nucleotide-diphospho-sugar transferases"/>
    <property type="match status" value="1"/>
</dbReference>
<dbReference type="EMBL" id="QFFZ01000045">
    <property type="protein sequence ID" value="TEB09519.1"/>
    <property type="molecule type" value="Genomic_DNA"/>
</dbReference>
<dbReference type="EC" id="2.4.1.-" evidence="2"/>
<dbReference type="Gene3D" id="1.25.40.10">
    <property type="entry name" value="Tetratricopeptide repeat domain"/>
    <property type="match status" value="1"/>
</dbReference>
<dbReference type="AlphaFoldDB" id="A0A4Y7RL99"/>
<name>A0A4Y7RL99_9FIRM</name>
<dbReference type="InterPro" id="IPR011990">
    <property type="entry name" value="TPR-like_helical_dom_sf"/>
</dbReference>
<reference evidence="2 3" key="1">
    <citation type="journal article" date="2018" name="Environ. Microbiol.">
        <title>Novel energy conservation strategies and behaviour of Pelotomaculum schinkii driving syntrophic propionate catabolism.</title>
        <authorList>
            <person name="Hidalgo-Ahumada C.A.P."/>
            <person name="Nobu M.K."/>
            <person name="Narihiro T."/>
            <person name="Tamaki H."/>
            <person name="Liu W.T."/>
            <person name="Kamagata Y."/>
            <person name="Stams A.J.M."/>
            <person name="Imachi H."/>
            <person name="Sousa D.Z."/>
        </authorList>
    </citation>
    <scope>NUCLEOTIDE SEQUENCE [LARGE SCALE GENOMIC DNA]</scope>
    <source>
        <strain evidence="2 3">MGP</strain>
    </source>
</reference>
<feature type="domain" description="Glycosyltransferase 2-like" evidence="1">
    <location>
        <begin position="1"/>
        <end position="119"/>
    </location>
</feature>
<dbReference type="SMART" id="SM00028">
    <property type="entry name" value="TPR"/>
    <property type="match status" value="4"/>
</dbReference>
<dbReference type="SUPFAM" id="SSF48452">
    <property type="entry name" value="TPR-like"/>
    <property type="match status" value="1"/>
</dbReference>
<proteinExistence type="predicted"/>
<dbReference type="InterPro" id="IPR001173">
    <property type="entry name" value="Glyco_trans_2-like"/>
</dbReference>
<dbReference type="PANTHER" id="PTHR43630">
    <property type="entry name" value="POLY-BETA-1,6-N-ACETYL-D-GLUCOSAMINE SYNTHASE"/>
    <property type="match status" value="1"/>
</dbReference>
<dbReference type="Pfam" id="PF00535">
    <property type="entry name" value="Glycos_transf_2"/>
    <property type="match status" value="1"/>
</dbReference>
<dbReference type="InterPro" id="IPR019734">
    <property type="entry name" value="TPR_rpt"/>
</dbReference>
<dbReference type="Proteomes" id="UP000297597">
    <property type="component" value="Unassembled WGS sequence"/>
</dbReference>
<evidence type="ECO:0000313" key="2">
    <source>
        <dbReference type="EMBL" id="TEB09519.1"/>
    </source>
</evidence>
<protein>
    <submittedName>
        <fullName evidence="2">SPBc2 prophage-derived glycosyltransferase SunS</fullName>
        <ecNumber evidence="2">2.4.1.-</ecNumber>
    </submittedName>
</protein>
<dbReference type="PANTHER" id="PTHR43630:SF2">
    <property type="entry name" value="GLYCOSYLTRANSFERASE"/>
    <property type="match status" value="1"/>
</dbReference>
<sequence>MIVKDEEEHILSCINSVKHLVDNIIVVDTGSLDATVKLAMAAGAKIFNCKWTGDFAEARNFALEQAVSDWIMVLDADEILDSVDLAEFNKLLCAPQVEGYFLNIRSYLGTGADMTEDQVVRLFRNNPAYRFSGAIHEQIAPSILDANGGKGLTVAPLTIIHYGYLDAQVSKRDKANRNSQIISRELKNSPDNPFLLYCLAVEHYQKGEISEGLACLEKALVRMRGTEGYFEDVVLNVALGLLNLGEIEKMVDFVSISLKMLPRHPDLFLLKGVGLFSLGKYLEAIEDLERTLETGNGVFFPEFMVHCFLGEAYNLTGNYTRAIKAYLTSLRQNSMFFYPLTQILDLMRRERGIFRFEEICCFAPDHEKRILIKELLDKEEVNLAATVLLLLLYDLNSGVSRFAYVDEISENFARILSQIKSLPDRNVSYNYLAVAAREISLYAKIISKNYNCGNFPARSRLKYLLDKLLLLLISEFCPLRFPPYVTLQSIVAYKT</sequence>
<evidence type="ECO:0000313" key="3">
    <source>
        <dbReference type="Proteomes" id="UP000297597"/>
    </source>
</evidence>
<comment type="caution">
    <text evidence="2">The sequence shown here is derived from an EMBL/GenBank/DDBJ whole genome shotgun (WGS) entry which is preliminary data.</text>
</comment>
<organism evidence="2 3">
    <name type="scientific">Pelotomaculum propionicicum</name>
    <dbReference type="NCBI Taxonomy" id="258475"/>
    <lineage>
        <taxon>Bacteria</taxon>
        <taxon>Bacillati</taxon>
        <taxon>Bacillota</taxon>
        <taxon>Clostridia</taxon>
        <taxon>Eubacteriales</taxon>
        <taxon>Desulfotomaculaceae</taxon>
        <taxon>Pelotomaculum</taxon>
    </lineage>
</organism>
<keyword evidence="3" id="KW-1185">Reference proteome</keyword>
<dbReference type="InterPro" id="IPR029044">
    <property type="entry name" value="Nucleotide-diphossugar_trans"/>
</dbReference>